<evidence type="ECO:0000313" key="4">
    <source>
        <dbReference type="Proteomes" id="UP000594261"/>
    </source>
</evidence>
<reference evidence="3 4" key="1">
    <citation type="journal article" date="2016" name="G3 (Bethesda)">
        <title>First Draft Assembly and Annotation of the Genome of a California Endemic Oak Quercus lobata Nee (Fagaceae).</title>
        <authorList>
            <person name="Sork V.L."/>
            <person name="Fitz-Gibbon S.T."/>
            <person name="Puiu D."/>
            <person name="Crepeau M."/>
            <person name="Gugger P.F."/>
            <person name="Sherman R."/>
            <person name="Stevens K."/>
            <person name="Langley C.H."/>
            <person name="Pellegrini M."/>
            <person name="Salzberg S.L."/>
        </authorList>
    </citation>
    <scope>NUCLEOTIDE SEQUENCE [LARGE SCALE GENOMIC DNA]</scope>
    <source>
        <strain evidence="3 4">cv. SW786</strain>
    </source>
</reference>
<accession>A0A7N2MZQ3</accession>
<evidence type="ECO:0000256" key="1">
    <source>
        <dbReference type="SAM" id="MobiDB-lite"/>
    </source>
</evidence>
<feature type="compositionally biased region" description="Polar residues" evidence="1">
    <location>
        <begin position="246"/>
        <end position="260"/>
    </location>
</feature>
<dbReference type="EnsemblPlants" id="QL11p043385:mrna">
    <property type="protein sequence ID" value="QL11p043385:mrna"/>
    <property type="gene ID" value="QL11p043385"/>
</dbReference>
<dbReference type="EMBL" id="LRBV02000011">
    <property type="status" value="NOT_ANNOTATED_CDS"/>
    <property type="molecule type" value="Genomic_DNA"/>
</dbReference>
<dbReference type="AlphaFoldDB" id="A0A7N2MZQ3"/>
<feature type="region of interest" description="Disordered" evidence="1">
    <location>
        <begin position="219"/>
        <end position="260"/>
    </location>
</feature>
<dbReference type="Pfam" id="PF16495">
    <property type="entry name" value="SWIRM-assoc_1"/>
    <property type="match status" value="1"/>
</dbReference>
<feature type="compositionally biased region" description="Polar residues" evidence="1">
    <location>
        <begin position="40"/>
        <end position="49"/>
    </location>
</feature>
<dbReference type="InterPro" id="IPR032451">
    <property type="entry name" value="SMARCC_C"/>
</dbReference>
<name>A0A7N2MZQ3_QUELO</name>
<reference evidence="3" key="2">
    <citation type="submission" date="2021-01" db="UniProtKB">
        <authorList>
            <consortium name="EnsemblPlants"/>
        </authorList>
    </citation>
    <scope>IDENTIFICATION</scope>
</reference>
<protein>
    <recommendedName>
        <fullName evidence="2">SMARCC C-terminal domain-containing protein</fullName>
    </recommendedName>
</protein>
<dbReference type="Gramene" id="QL11p043385:mrna">
    <property type="protein sequence ID" value="QL11p043385:mrna"/>
    <property type="gene ID" value="QL11p043385"/>
</dbReference>
<feature type="compositionally biased region" description="Polar residues" evidence="1">
    <location>
        <begin position="1"/>
        <end position="11"/>
    </location>
</feature>
<dbReference type="Proteomes" id="UP000594261">
    <property type="component" value="Chromosome 11"/>
</dbReference>
<proteinExistence type="predicted"/>
<feature type="domain" description="SMARCC C-terminal" evidence="2">
    <location>
        <begin position="152"/>
        <end position="191"/>
    </location>
</feature>
<organism evidence="3 4">
    <name type="scientific">Quercus lobata</name>
    <name type="common">Valley oak</name>
    <dbReference type="NCBI Taxonomy" id="97700"/>
    <lineage>
        <taxon>Eukaryota</taxon>
        <taxon>Viridiplantae</taxon>
        <taxon>Streptophyta</taxon>
        <taxon>Embryophyta</taxon>
        <taxon>Tracheophyta</taxon>
        <taxon>Spermatophyta</taxon>
        <taxon>Magnoliopsida</taxon>
        <taxon>eudicotyledons</taxon>
        <taxon>Gunneridae</taxon>
        <taxon>Pentapetalae</taxon>
        <taxon>rosids</taxon>
        <taxon>fabids</taxon>
        <taxon>Fagales</taxon>
        <taxon>Fagaceae</taxon>
        <taxon>Quercus</taxon>
    </lineage>
</organism>
<evidence type="ECO:0000313" key="3">
    <source>
        <dbReference type="EnsemblPlants" id="QL11p043385:mrna"/>
    </source>
</evidence>
<evidence type="ECO:0000259" key="2">
    <source>
        <dbReference type="Pfam" id="PF16495"/>
    </source>
</evidence>
<keyword evidence="4" id="KW-1185">Reference proteome</keyword>
<dbReference type="InParanoid" id="A0A7N2MZQ3"/>
<feature type="region of interest" description="Disordered" evidence="1">
    <location>
        <begin position="1"/>
        <end position="96"/>
    </location>
</feature>
<sequence length="260" mass="28154">MPEQPVGSNSVEKPPQPTEASTNVDMVSDSLVPEKDKPQQPVTTNSVEEPSQPKEAPNDVVMASDSLPSEKNEPSLPVISNPVVDNEASEEQIEDGKKVQLETTETKKDDNKFDKSKACCSYSNLCSGSKGKTSGKPGRRPNLTTCCIFDRKAGFFNEMENVVLRVKEQLDRSRQRLYHERAQIIAARLGLPASSSRGAMPPSLPTNRIATNFANAVARPPMSMTAQRPPMSRPMGTVAPTPPNPFTSNSMAGSSIRPSS</sequence>